<evidence type="ECO:0000313" key="1">
    <source>
        <dbReference type="EMBL" id="RSE21456.1"/>
    </source>
</evidence>
<dbReference type="RefSeq" id="WP_125274519.1">
    <property type="nucleotide sequence ID" value="NZ_JAOCDY010000041.1"/>
</dbReference>
<comment type="caution">
    <text evidence="1">The sequence shown here is derived from an EMBL/GenBank/DDBJ whole genome shotgun (WGS) entry which is preliminary data.</text>
</comment>
<reference evidence="1 2" key="1">
    <citation type="submission" date="2018-10" db="EMBL/GenBank/DDBJ databases">
        <title>Transmission dynamics of multidrug resistant bacteria on intensive care unit surfaces.</title>
        <authorList>
            <person name="D'Souza A.W."/>
            <person name="Potter R.F."/>
            <person name="Wallace M."/>
            <person name="Shupe A."/>
            <person name="Patel S."/>
            <person name="Sun S."/>
            <person name="Gul D."/>
            <person name="Kwon J.H."/>
            <person name="Andleeb S."/>
            <person name="Burnham C.-A.D."/>
            <person name="Dantas G."/>
        </authorList>
    </citation>
    <scope>NUCLEOTIDE SEQUENCE [LARGE SCALE GENOMIC DNA]</scope>
    <source>
        <strain evidence="1 2">AJ_385</strain>
    </source>
</reference>
<organism evidence="1 2">
    <name type="scientific">Acinetobacter johnsonii</name>
    <dbReference type="NCBI Taxonomy" id="40214"/>
    <lineage>
        <taxon>Bacteria</taxon>
        <taxon>Pseudomonadati</taxon>
        <taxon>Pseudomonadota</taxon>
        <taxon>Gammaproteobacteria</taxon>
        <taxon>Moraxellales</taxon>
        <taxon>Moraxellaceae</taxon>
        <taxon>Acinetobacter</taxon>
    </lineage>
</organism>
<gene>
    <name evidence="1" type="ORF">EGT73_13070</name>
</gene>
<accession>A0A3R9G368</accession>
<proteinExistence type="predicted"/>
<dbReference type="EMBL" id="RHXE01000034">
    <property type="protein sequence ID" value="RSE21456.1"/>
    <property type="molecule type" value="Genomic_DNA"/>
</dbReference>
<dbReference type="Proteomes" id="UP000277537">
    <property type="component" value="Unassembled WGS sequence"/>
</dbReference>
<protein>
    <recommendedName>
        <fullName evidence="3">NERD domain-containing protein</fullName>
    </recommendedName>
</protein>
<evidence type="ECO:0008006" key="3">
    <source>
        <dbReference type="Google" id="ProtNLM"/>
    </source>
</evidence>
<evidence type="ECO:0000313" key="2">
    <source>
        <dbReference type="Proteomes" id="UP000277537"/>
    </source>
</evidence>
<name>A0A3R9G368_ACIJO</name>
<sequence length="470" mass="55684">MSVYIQRNTSFTESEKLVNELGVKSFLRFWTWPNLFRDQENGKEICDLIIVFGNDILLISDKKIEFNKDKDINVEWKRWYKKAIAKSFSQTKGAERWIREFPTRLFVDKECTNRFPINFDITQAKFHHILVTHGLETILDEQLGYASLQFTNDGELGDQHPFRIGLINRNDPFVHVFTEKTLLDSLGLFDTANDFLEYLKIRESFFLNEKDVSLNAEGDLITLWYESYAESTEERNIFSNLEMKKYSINLNYPTFDKFIKREDFNLKKELDRNSYFWDALIESFSYHILNGTSIDNNNWTEIHEIEEKIRNMAQANRFQRRILGDSFVSMYYDFKNKRGTRLSTISGLEQAYLFFCLPVEVEYGSMEQYREVRKMMLHEYAVIRKLRHPEIKSLVMIGFASARDGSILDTSFFEEGNDFGYIDFSDWSEEDNNQAKYVLAEYEKHNLVGKNQITEMTAEEFTPTYKKTRS</sequence>
<dbReference type="AlphaFoldDB" id="A0A3R9G368"/>